<evidence type="ECO:0000313" key="2">
    <source>
        <dbReference type="EMBL" id="KIH52798.1"/>
    </source>
</evidence>
<feature type="non-terminal residue" evidence="2">
    <location>
        <position position="1"/>
    </location>
</feature>
<proteinExistence type="predicted"/>
<dbReference type="AlphaFoldDB" id="A0A0C2C929"/>
<dbReference type="EMBL" id="KN742781">
    <property type="protein sequence ID" value="KIH52798.1"/>
    <property type="molecule type" value="Genomic_DNA"/>
</dbReference>
<keyword evidence="3" id="KW-1185">Reference proteome</keyword>
<reference evidence="2 3" key="1">
    <citation type="submission" date="2013-12" db="EMBL/GenBank/DDBJ databases">
        <title>Draft genome of the parsitic nematode Ancylostoma duodenale.</title>
        <authorList>
            <person name="Mitreva M."/>
        </authorList>
    </citation>
    <scope>NUCLEOTIDE SEQUENCE [LARGE SCALE GENOMIC DNA]</scope>
    <source>
        <strain evidence="2 3">Zhejiang</strain>
    </source>
</reference>
<name>A0A0C2C929_9BILA</name>
<evidence type="ECO:0000256" key="1">
    <source>
        <dbReference type="SAM" id="MobiDB-lite"/>
    </source>
</evidence>
<sequence>HRCLLHHVMFVSQRIHHPEYRIYPVEHKRNIDPEANQMIHEERKNRISEINSQSFRINPAADYLPKAASTSSVNKVIRTADGGRLRVANIYTWGVDSDHEEVLDARNQVNGLDPNRMRSHGLSPQAIRRNELEMYQSRDEYVDERQAYGLSPQPRRRSEGTNVVYSVPANGYSGESPLGSPYTPRKVPTSIQTPVSPYAERREVLPPVPRHQTPPGTRRTETIVDYEKKKQGPPVVRTTVEGKLRMEKIVGADLITVDSCVSSAWTVRDTVTNYKRLMQSLRQNPEFLNCWDFSPVIPFTKKLIQCKPVKDMVNKENVEKPDCS</sequence>
<dbReference type="OrthoDB" id="5877978at2759"/>
<feature type="region of interest" description="Disordered" evidence="1">
    <location>
        <begin position="151"/>
        <end position="192"/>
    </location>
</feature>
<accession>A0A0C2C929</accession>
<organism evidence="2 3">
    <name type="scientific">Ancylostoma duodenale</name>
    <dbReference type="NCBI Taxonomy" id="51022"/>
    <lineage>
        <taxon>Eukaryota</taxon>
        <taxon>Metazoa</taxon>
        <taxon>Ecdysozoa</taxon>
        <taxon>Nematoda</taxon>
        <taxon>Chromadorea</taxon>
        <taxon>Rhabditida</taxon>
        <taxon>Rhabditina</taxon>
        <taxon>Rhabditomorpha</taxon>
        <taxon>Strongyloidea</taxon>
        <taxon>Ancylostomatidae</taxon>
        <taxon>Ancylostomatinae</taxon>
        <taxon>Ancylostoma</taxon>
    </lineage>
</organism>
<gene>
    <name evidence="2" type="ORF">ANCDUO_17092</name>
</gene>
<protein>
    <submittedName>
        <fullName evidence="2">Uncharacterized protein</fullName>
    </submittedName>
</protein>
<evidence type="ECO:0000313" key="3">
    <source>
        <dbReference type="Proteomes" id="UP000054047"/>
    </source>
</evidence>
<dbReference type="Proteomes" id="UP000054047">
    <property type="component" value="Unassembled WGS sequence"/>
</dbReference>